<evidence type="ECO:0000313" key="2">
    <source>
        <dbReference type="EMBL" id="ANK63233.1"/>
    </source>
</evidence>
<dbReference type="Pfam" id="PF13596">
    <property type="entry name" value="PAS_10"/>
    <property type="match status" value="1"/>
</dbReference>
<feature type="region of interest" description="Disordered" evidence="1">
    <location>
        <begin position="202"/>
        <end position="240"/>
    </location>
</feature>
<evidence type="ECO:0000256" key="1">
    <source>
        <dbReference type="SAM" id="MobiDB-lite"/>
    </source>
</evidence>
<proteinExistence type="predicted"/>
<dbReference type="STRING" id="375175.AYR53_10925"/>
<dbReference type="RefSeq" id="WP_068225151.1">
    <property type="nucleotide sequence ID" value="NZ_CP014623.1"/>
</dbReference>
<keyword evidence="3" id="KW-1185">Reference proteome</keyword>
<dbReference type="OrthoDB" id="9812295at2"/>
<reference evidence="2 3" key="1">
    <citation type="submission" date="2016-03" db="EMBL/GenBank/DDBJ databases">
        <title>Pediococcus and Lactobacillus from brewery environment - whole genome sequencing and assembly.</title>
        <authorList>
            <person name="Behr J."/>
            <person name="Geissler A.J."/>
            <person name="Vogel R.F."/>
        </authorList>
    </citation>
    <scope>NUCLEOTIDE SEQUENCE [LARGE SCALE GENOMIC DNA]</scope>
    <source>
        <strain evidence="2 3">TMW 1.1989</strain>
    </source>
</reference>
<evidence type="ECO:0000313" key="3">
    <source>
        <dbReference type="Proteomes" id="UP000078582"/>
    </source>
</evidence>
<name>A0A192H4R1_9LACO</name>
<protein>
    <submittedName>
        <fullName evidence="2">NADPH-dependent FMN reductase</fullName>
    </submittedName>
</protein>
<sequence length="240" mass="26460">MSKDDNNVDPIDENQKGAVEDLSAKGKINTTVEGVDMADDNWVEKAAEKVHAVDGDTYVKLDRGLLTVKQLNYFLNSMPIELTYADSNNQFIYYNNLLPTEKMLAPRRPAQVGDPLSLVHPKRAVSHVAEVINALRTGKADEIKMPVPGNGPDRFVMHYYRAMHDEEDNYVGINEYVADLMPTIKWFLEKTGQKLVADPDAVSGASLKDTVDGTASASVDDNKKEEEKPVDGGSSASMKD</sequence>
<accession>A0A192H4R1</accession>
<gene>
    <name evidence="2" type="ORF">AYR53_10925</name>
</gene>
<dbReference type="Gene3D" id="3.30.450.20">
    <property type="entry name" value="PAS domain"/>
    <property type="match status" value="1"/>
</dbReference>
<dbReference type="AlphaFoldDB" id="A0A192H4R1"/>
<dbReference type="GeneID" id="42982773"/>
<feature type="region of interest" description="Disordered" evidence="1">
    <location>
        <begin position="1"/>
        <end position="20"/>
    </location>
</feature>
<dbReference type="Proteomes" id="UP000078582">
    <property type="component" value="Chromosome"/>
</dbReference>
<organism evidence="2 3">
    <name type="scientific">Loigolactobacillus backii</name>
    <dbReference type="NCBI Taxonomy" id="375175"/>
    <lineage>
        <taxon>Bacteria</taxon>
        <taxon>Bacillati</taxon>
        <taxon>Bacillota</taxon>
        <taxon>Bacilli</taxon>
        <taxon>Lactobacillales</taxon>
        <taxon>Lactobacillaceae</taxon>
        <taxon>Loigolactobacillus</taxon>
    </lineage>
</organism>
<feature type="compositionally biased region" description="Basic and acidic residues" evidence="1">
    <location>
        <begin position="220"/>
        <end position="230"/>
    </location>
</feature>
<dbReference type="KEGG" id="lbt:AYR52_06240"/>
<dbReference type="EMBL" id="CP014873">
    <property type="protein sequence ID" value="ANK63233.1"/>
    <property type="molecule type" value="Genomic_DNA"/>
</dbReference>